<name>A0ABR4QDN5_9CEST</name>
<organism evidence="2 3">
    <name type="scientific">Taenia crassiceps</name>
    <dbReference type="NCBI Taxonomy" id="6207"/>
    <lineage>
        <taxon>Eukaryota</taxon>
        <taxon>Metazoa</taxon>
        <taxon>Spiralia</taxon>
        <taxon>Lophotrochozoa</taxon>
        <taxon>Platyhelminthes</taxon>
        <taxon>Cestoda</taxon>
        <taxon>Eucestoda</taxon>
        <taxon>Cyclophyllidea</taxon>
        <taxon>Taeniidae</taxon>
        <taxon>Taenia</taxon>
    </lineage>
</organism>
<feature type="compositionally biased region" description="Polar residues" evidence="1">
    <location>
        <begin position="85"/>
        <end position="94"/>
    </location>
</feature>
<dbReference type="EMBL" id="JAKROA010000004">
    <property type="protein sequence ID" value="KAL5107742.1"/>
    <property type="molecule type" value="Genomic_DNA"/>
</dbReference>
<comment type="caution">
    <text evidence="2">The sequence shown here is derived from an EMBL/GenBank/DDBJ whole genome shotgun (WGS) entry which is preliminary data.</text>
</comment>
<gene>
    <name evidence="2" type="ORF">TcWFU_005212</name>
</gene>
<reference evidence="2 3" key="1">
    <citation type="journal article" date="2022" name="Front. Cell. Infect. Microbiol.">
        <title>The Genomes of Two Strains of Taenia crassiceps the Animal Model for the Study of Human Cysticercosis.</title>
        <authorList>
            <person name="Bobes R.J."/>
            <person name="Estrada K."/>
            <person name="Rios-Valencia D.G."/>
            <person name="Calderon-Gallegos A."/>
            <person name="de la Torre P."/>
            <person name="Carrero J.C."/>
            <person name="Sanchez-Flores A."/>
            <person name="Laclette J.P."/>
        </authorList>
    </citation>
    <scope>NUCLEOTIDE SEQUENCE [LARGE SCALE GENOMIC DNA]</scope>
    <source>
        <strain evidence="2">WFUcys</strain>
    </source>
</reference>
<accession>A0ABR4QDN5</accession>
<proteinExistence type="predicted"/>
<evidence type="ECO:0000313" key="2">
    <source>
        <dbReference type="EMBL" id="KAL5107742.1"/>
    </source>
</evidence>
<evidence type="ECO:0000256" key="1">
    <source>
        <dbReference type="SAM" id="MobiDB-lite"/>
    </source>
</evidence>
<feature type="region of interest" description="Disordered" evidence="1">
    <location>
        <begin position="83"/>
        <end position="105"/>
    </location>
</feature>
<sequence length="347" mass="38704">MFVENILPKWSSANSLTSSLRIQQILYQLSPTCVCPNFSGMVQELQHHQAVTNSSIFRDENSRPTHLIALALEASRAHSADARLSNLSVKSKAQNQRRRRPRMMSEDLSDNIKMNDIELLFHQCPKSLRSLSRYSPPFQKVSTDPPNTLQYRHLAEGSVKLAMSCWSAGRQKIPVIQIHDANTDDTVHSNRLPGINRSNSLNIIGLETRDSGTKARTLSEEVIQIPSPFTANGISYSFAEFDELRTSVYSIHGSTKSSSVSPLTLVVMRNNGFLQNSLATQGRCRSLSDIDRDIKSVNAERPIRQVSSDFNLSSLNAELMVELVETANILGQALEMHLKQQASIQTV</sequence>
<dbReference type="Proteomes" id="UP001651158">
    <property type="component" value="Unassembled WGS sequence"/>
</dbReference>
<evidence type="ECO:0000313" key="3">
    <source>
        <dbReference type="Proteomes" id="UP001651158"/>
    </source>
</evidence>
<keyword evidence="3" id="KW-1185">Reference proteome</keyword>
<protein>
    <submittedName>
        <fullName evidence="2">Uncharacterized protein</fullName>
    </submittedName>
</protein>